<keyword evidence="11" id="KW-1185">Reference proteome</keyword>
<dbReference type="PANTHER" id="PTHR43227">
    <property type="entry name" value="BLL4140 PROTEIN"/>
    <property type="match status" value="1"/>
</dbReference>
<feature type="transmembrane region" description="Helical" evidence="7">
    <location>
        <begin position="96"/>
        <end position="120"/>
    </location>
</feature>
<feature type="compositionally biased region" description="Low complexity" evidence="8">
    <location>
        <begin position="7"/>
        <end position="20"/>
    </location>
</feature>
<evidence type="ECO:0000256" key="5">
    <source>
        <dbReference type="ARBA" id="ARBA00022989"/>
    </source>
</evidence>
<evidence type="ECO:0000256" key="7">
    <source>
        <dbReference type="RuleBase" id="RU363032"/>
    </source>
</evidence>
<keyword evidence="3" id="KW-1003">Cell membrane</keyword>
<keyword evidence="2 7" id="KW-0813">Transport</keyword>
<feature type="transmembrane region" description="Helical" evidence="7">
    <location>
        <begin position="286"/>
        <end position="311"/>
    </location>
</feature>
<keyword evidence="5 7" id="KW-1133">Transmembrane helix</keyword>
<gene>
    <name evidence="10" type="ORF">CLV40_1018</name>
</gene>
<evidence type="ECO:0000256" key="2">
    <source>
        <dbReference type="ARBA" id="ARBA00022448"/>
    </source>
</evidence>
<accession>A0A2S6GZZ5</accession>
<dbReference type="GO" id="GO:0005886">
    <property type="term" value="C:plasma membrane"/>
    <property type="evidence" value="ECO:0007669"/>
    <property type="project" value="UniProtKB-SubCell"/>
</dbReference>
<feature type="transmembrane region" description="Helical" evidence="7">
    <location>
        <begin position="180"/>
        <end position="208"/>
    </location>
</feature>
<dbReference type="SUPFAM" id="SSF161098">
    <property type="entry name" value="MetI-like"/>
    <property type="match status" value="1"/>
</dbReference>
<dbReference type="CDD" id="cd06261">
    <property type="entry name" value="TM_PBP2"/>
    <property type="match status" value="1"/>
</dbReference>
<dbReference type="PROSITE" id="PS50928">
    <property type="entry name" value="ABC_TM1"/>
    <property type="match status" value="1"/>
</dbReference>
<evidence type="ECO:0000256" key="6">
    <source>
        <dbReference type="ARBA" id="ARBA00023136"/>
    </source>
</evidence>
<evidence type="ECO:0000259" key="9">
    <source>
        <dbReference type="PROSITE" id="PS50928"/>
    </source>
</evidence>
<dbReference type="InterPro" id="IPR000515">
    <property type="entry name" value="MetI-like"/>
</dbReference>
<dbReference type="RefSeq" id="WP_104475664.1">
    <property type="nucleotide sequence ID" value="NZ_CP154825.1"/>
</dbReference>
<evidence type="ECO:0000256" key="8">
    <source>
        <dbReference type="SAM" id="MobiDB-lite"/>
    </source>
</evidence>
<sequence>MTSSVDTARSAGATPPAARPGARRRARRPLSETAVPYLMLLPGVVIMLGLLAWPAVQVLFISFRKLDLGELVRGKVTWVGFDNYTKILSDPEFWEITLRTVVFTATVVAATLLLGLGIAVLMRHLSGWVRIVLQLCLVLAWGTPIIAATTVFQWMFDQEYGILNKTLVLLGFDSFKGHSWFASGASTLAVIGLLVVWQAVPFIAFTLYAGLISTPRDLYEAAAIDGASGWQAFRAVSWPSVRPMLALVTFLSVLWDFRVFTQVWAIRQGGPDGGSTTLPVLGYLRGIAGSHFGSGAAVAVLMLIVLVAVTWRYMRLLIRSPETEL</sequence>
<dbReference type="GO" id="GO:0055085">
    <property type="term" value="P:transmembrane transport"/>
    <property type="evidence" value="ECO:0007669"/>
    <property type="project" value="InterPro"/>
</dbReference>
<dbReference type="InterPro" id="IPR035906">
    <property type="entry name" value="MetI-like_sf"/>
</dbReference>
<comment type="subcellular location">
    <subcellularLocation>
        <location evidence="1 7">Cell membrane</location>
        <topology evidence="1 7">Multi-pass membrane protein</topology>
    </subcellularLocation>
</comment>
<organism evidence="10 11">
    <name type="scientific">Actinokineospora auranticolor</name>
    <dbReference type="NCBI Taxonomy" id="155976"/>
    <lineage>
        <taxon>Bacteria</taxon>
        <taxon>Bacillati</taxon>
        <taxon>Actinomycetota</taxon>
        <taxon>Actinomycetes</taxon>
        <taxon>Pseudonocardiales</taxon>
        <taxon>Pseudonocardiaceae</taxon>
        <taxon>Actinokineospora</taxon>
    </lineage>
</organism>
<dbReference type="OrthoDB" id="9804439at2"/>
<name>A0A2S6GZZ5_9PSEU</name>
<feature type="transmembrane region" description="Helical" evidence="7">
    <location>
        <begin position="132"/>
        <end position="156"/>
    </location>
</feature>
<protein>
    <submittedName>
        <fullName evidence="10">N,N'-diacetylchitobiose transport system permease protein</fullName>
    </submittedName>
</protein>
<evidence type="ECO:0000313" key="10">
    <source>
        <dbReference type="EMBL" id="PPK70822.1"/>
    </source>
</evidence>
<dbReference type="Gene3D" id="1.10.3720.10">
    <property type="entry name" value="MetI-like"/>
    <property type="match status" value="1"/>
</dbReference>
<evidence type="ECO:0000256" key="1">
    <source>
        <dbReference type="ARBA" id="ARBA00004651"/>
    </source>
</evidence>
<evidence type="ECO:0000256" key="3">
    <source>
        <dbReference type="ARBA" id="ARBA00022475"/>
    </source>
</evidence>
<keyword evidence="6 7" id="KW-0472">Membrane</keyword>
<dbReference type="PANTHER" id="PTHR43227:SF8">
    <property type="entry name" value="DIACETYLCHITOBIOSE UPTAKE SYSTEM PERMEASE PROTEIN DASB"/>
    <property type="match status" value="1"/>
</dbReference>
<feature type="transmembrane region" description="Helical" evidence="7">
    <location>
        <begin position="34"/>
        <end position="56"/>
    </location>
</feature>
<reference evidence="10 11" key="1">
    <citation type="submission" date="2018-02" db="EMBL/GenBank/DDBJ databases">
        <title>Genomic Encyclopedia of Archaeal and Bacterial Type Strains, Phase II (KMG-II): from individual species to whole genera.</title>
        <authorList>
            <person name="Goeker M."/>
        </authorList>
    </citation>
    <scope>NUCLEOTIDE SEQUENCE [LARGE SCALE GENOMIC DNA]</scope>
    <source>
        <strain evidence="10 11">YU 961-1</strain>
    </source>
</reference>
<feature type="region of interest" description="Disordered" evidence="8">
    <location>
        <begin position="1"/>
        <end position="27"/>
    </location>
</feature>
<dbReference type="EMBL" id="PTIX01000001">
    <property type="protein sequence ID" value="PPK70822.1"/>
    <property type="molecule type" value="Genomic_DNA"/>
</dbReference>
<comment type="caution">
    <text evidence="10">The sequence shown here is derived from an EMBL/GenBank/DDBJ whole genome shotgun (WGS) entry which is preliminary data.</text>
</comment>
<proteinExistence type="inferred from homology"/>
<dbReference type="Proteomes" id="UP000239203">
    <property type="component" value="Unassembled WGS sequence"/>
</dbReference>
<keyword evidence="4 7" id="KW-0812">Transmembrane</keyword>
<evidence type="ECO:0000256" key="4">
    <source>
        <dbReference type="ARBA" id="ARBA00022692"/>
    </source>
</evidence>
<dbReference type="Pfam" id="PF00528">
    <property type="entry name" value="BPD_transp_1"/>
    <property type="match status" value="1"/>
</dbReference>
<comment type="similarity">
    <text evidence="7">Belongs to the binding-protein-dependent transport system permease family.</text>
</comment>
<feature type="transmembrane region" description="Helical" evidence="7">
    <location>
        <begin position="244"/>
        <end position="266"/>
    </location>
</feature>
<dbReference type="InterPro" id="IPR050809">
    <property type="entry name" value="UgpAE/MalFG_permease"/>
</dbReference>
<feature type="domain" description="ABC transmembrane type-1" evidence="9">
    <location>
        <begin position="97"/>
        <end position="313"/>
    </location>
</feature>
<evidence type="ECO:0000313" key="11">
    <source>
        <dbReference type="Proteomes" id="UP000239203"/>
    </source>
</evidence>
<dbReference type="AlphaFoldDB" id="A0A2S6GZZ5"/>